<comment type="caution">
    <text evidence="5">The sequence shown here is derived from an EMBL/GenBank/DDBJ whole genome shotgun (WGS) entry which is preliminary data.</text>
</comment>
<dbReference type="GO" id="GO:0014069">
    <property type="term" value="C:postsynaptic density"/>
    <property type="evidence" value="ECO:0007669"/>
    <property type="project" value="TreeGrafter"/>
</dbReference>
<name>A0A8J6L1M6_MICOH</name>
<dbReference type="Proteomes" id="UP000710432">
    <property type="component" value="Unassembled WGS sequence"/>
</dbReference>
<dbReference type="InterPro" id="IPR055414">
    <property type="entry name" value="LRR_R13L4/SHOC2-like"/>
</dbReference>
<evidence type="ECO:0000256" key="3">
    <source>
        <dbReference type="SAM" id="MobiDB-lite"/>
    </source>
</evidence>
<dbReference type="GO" id="GO:0098968">
    <property type="term" value="P:neurotransmitter receptor transport postsynaptic membrane to endosome"/>
    <property type="evidence" value="ECO:0007669"/>
    <property type="project" value="TreeGrafter"/>
</dbReference>
<dbReference type="SMART" id="SM00369">
    <property type="entry name" value="LRR_TYP"/>
    <property type="match status" value="11"/>
</dbReference>
<keyword evidence="1" id="KW-0433">Leucine-rich repeat</keyword>
<dbReference type="Gene3D" id="3.80.10.10">
    <property type="entry name" value="Ribonuclease Inhibitor"/>
    <property type="match status" value="4"/>
</dbReference>
<dbReference type="EMBL" id="JAATJU010009099">
    <property type="protein sequence ID" value="KAH0518961.1"/>
    <property type="molecule type" value="Genomic_DNA"/>
</dbReference>
<evidence type="ECO:0000313" key="5">
    <source>
        <dbReference type="EMBL" id="KAH0518961.1"/>
    </source>
</evidence>
<evidence type="ECO:0000259" key="4">
    <source>
        <dbReference type="Pfam" id="PF23598"/>
    </source>
</evidence>
<sequence>MFHCIPLWRCNRHVEAIDKRHCSLVYVPEEIYRYARSLEELLLDANQLRELPEQFFQLVKLRKLGLSDNEIQRLPPEIANFMQLVELDVSRNGKKTSDLECPLVFFDAGDMIGKNIPEIPESISFCKALQVADFSGNPLTRLPESFPELQNLTCLSVNDISLQTLPENIGNSLTQLRRLEELDLGNNEIYNLPESIGALLHLKDLWLDGNQLSELPQEIGNLKSLLCLDVSENRLERLPEEISGLTSLTDLIISQNLLDTVPDGIGKLKKLSILKLDQNRLTQLPEAVGDCENLTELVLTENRLLTLPKSIGKLKKLSNLNADRNKLVSLPKEIGGCCNLTVFCVRDNRLTRIPAEVSQAMELHVLDVAGNRLRHLPLSLTTLKLKALWLSDNQSQPLLTFQTDTDRTTGEKILTCVLLPQLPSEPICQESLPRCGALESLVSDVPEDAWNDRTVHRVSAIRFLEDEKDEDESETRTLQRRATPHPGELKNMKKTVENLRNDMNAAKGLDSNKNEVNHAIDRVTTSV</sequence>
<organism evidence="5 6">
    <name type="scientific">Microtus ochrogaster</name>
    <name type="common">Prairie vole</name>
    <dbReference type="NCBI Taxonomy" id="79684"/>
    <lineage>
        <taxon>Eukaryota</taxon>
        <taxon>Metazoa</taxon>
        <taxon>Chordata</taxon>
        <taxon>Craniata</taxon>
        <taxon>Vertebrata</taxon>
        <taxon>Euteleostomi</taxon>
        <taxon>Mammalia</taxon>
        <taxon>Eutheria</taxon>
        <taxon>Euarchontoglires</taxon>
        <taxon>Glires</taxon>
        <taxon>Rodentia</taxon>
        <taxon>Myomorpha</taxon>
        <taxon>Muroidea</taxon>
        <taxon>Cricetidae</taxon>
        <taxon>Arvicolinae</taxon>
        <taxon>Microtus</taxon>
    </lineage>
</organism>
<dbReference type="PROSITE" id="PS51450">
    <property type="entry name" value="LRR"/>
    <property type="match status" value="3"/>
</dbReference>
<dbReference type="FunFam" id="3.80.10.10:FF:000490">
    <property type="entry name" value="Leucine rich repeat containing 1"/>
    <property type="match status" value="1"/>
</dbReference>
<dbReference type="GO" id="GO:0043113">
    <property type="term" value="P:receptor clustering"/>
    <property type="evidence" value="ECO:0007669"/>
    <property type="project" value="TreeGrafter"/>
</dbReference>
<dbReference type="GO" id="GO:0019901">
    <property type="term" value="F:protein kinase binding"/>
    <property type="evidence" value="ECO:0007669"/>
    <property type="project" value="TreeGrafter"/>
</dbReference>
<dbReference type="Pfam" id="PF23598">
    <property type="entry name" value="LRR_14"/>
    <property type="match status" value="1"/>
</dbReference>
<dbReference type="AlphaFoldDB" id="A0A8J6L1M6"/>
<reference evidence="5" key="1">
    <citation type="submission" date="2020-03" db="EMBL/GenBank/DDBJ databases">
        <title>Studies in the Genomics of Life Span.</title>
        <authorList>
            <person name="Glass D."/>
        </authorList>
    </citation>
    <scope>NUCLEOTIDE SEQUENCE</scope>
    <source>
        <strain evidence="5">LTLLF</strain>
        <tissue evidence="5">Muscle</tissue>
    </source>
</reference>
<dbReference type="GO" id="GO:0045211">
    <property type="term" value="C:postsynaptic membrane"/>
    <property type="evidence" value="ECO:0007669"/>
    <property type="project" value="TreeGrafter"/>
</dbReference>
<dbReference type="InterPro" id="IPR050614">
    <property type="entry name" value="Synaptic_Scaffolding_LAP-MAGUK"/>
</dbReference>
<dbReference type="InterPro" id="IPR003591">
    <property type="entry name" value="Leu-rich_rpt_typical-subtyp"/>
</dbReference>
<protein>
    <submittedName>
        <fullName evidence="5">Leucine-rich repeat-containing protein 1</fullName>
    </submittedName>
</protein>
<dbReference type="PANTHER" id="PTHR23119:SF58">
    <property type="entry name" value="LEUCINE RICH REPEAT CONTAINING 1"/>
    <property type="match status" value="1"/>
</dbReference>
<gene>
    <name evidence="5" type="ORF">LTLLF_115070</name>
</gene>
<dbReference type="InterPro" id="IPR032675">
    <property type="entry name" value="LRR_dom_sf"/>
</dbReference>
<dbReference type="SUPFAM" id="SSF52058">
    <property type="entry name" value="L domain-like"/>
    <property type="match status" value="2"/>
</dbReference>
<dbReference type="GO" id="GO:0016323">
    <property type="term" value="C:basolateral plasma membrane"/>
    <property type="evidence" value="ECO:0007669"/>
    <property type="project" value="TreeGrafter"/>
</dbReference>
<dbReference type="GO" id="GO:0098887">
    <property type="term" value="P:neurotransmitter receptor transport, endosome to postsynaptic membrane"/>
    <property type="evidence" value="ECO:0007669"/>
    <property type="project" value="TreeGrafter"/>
</dbReference>
<accession>A0A8J6L1M6</accession>
<dbReference type="PANTHER" id="PTHR23119">
    <property type="entry name" value="DISCS LARGE"/>
    <property type="match status" value="1"/>
</dbReference>
<dbReference type="InterPro" id="IPR001611">
    <property type="entry name" value="Leu-rich_rpt"/>
</dbReference>
<evidence type="ECO:0000313" key="6">
    <source>
        <dbReference type="Proteomes" id="UP000710432"/>
    </source>
</evidence>
<evidence type="ECO:0000256" key="1">
    <source>
        <dbReference type="ARBA" id="ARBA00022614"/>
    </source>
</evidence>
<feature type="domain" description="Disease resistance R13L4/SHOC-2-like LRR" evidence="4">
    <location>
        <begin position="194"/>
        <end position="276"/>
    </location>
</feature>
<evidence type="ECO:0000256" key="2">
    <source>
        <dbReference type="ARBA" id="ARBA00022737"/>
    </source>
</evidence>
<proteinExistence type="predicted"/>
<keyword evidence="2" id="KW-0677">Repeat</keyword>
<dbReference type="GO" id="GO:0005912">
    <property type="term" value="C:adherens junction"/>
    <property type="evidence" value="ECO:0007669"/>
    <property type="project" value="TreeGrafter"/>
</dbReference>
<dbReference type="Pfam" id="PF13855">
    <property type="entry name" value="LRR_8"/>
    <property type="match status" value="1"/>
</dbReference>
<dbReference type="SMART" id="SM00364">
    <property type="entry name" value="LRR_BAC"/>
    <property type="match status" value="13"/>
</dbReference>
<feature type="region of interest" description="Disordered" evidence="3">
    <location>
        <begin position="467"/>
        <end position="488"/>
    </location>
</feature>
<dbReference type="FunFam" id="3.80.10.10:FF:000346">
    <property type="entry name" value="Leucine rich repeat containing 1"/>
    <property type="match status" value="1"/>
</dbReference>
<dbReference type="GO" id="GO:0045197">
    <property type="term" value="P:establishment or maintenance of epithelial cell apical/basal polarity"/>
    <property type="evidence" value="ECO:0007669"/>
    <property type="project" value="TreeGrafter"/>
</dbReference>
<dbReference type="GO" id="GO:0098609">
    <property type="term" value="P:cell-cell adhesion"/>
    <property type="evidence" value="ECO:0007669"/>
    <property type="project" value="TreeGrafter"/>
</dbReference>